<evidence type="ECO:0000256" key="2">
    <source>
        <dbReference type="ARBA" id="ARBA00022475"/>
    </source>
</evidence>
<feature type="transmembrane region" description="Helical" evidence="8">
    <location>
        <begin position="598"/>
        <end position="620"/>
    </location>
</feature>
<dbReference type="GO" id="GO:0005886">
    <property type="term" value="C:plasma membrane"/>
    <property type="evidence" value="ECO:0007669"/>
    <property type="project" value="UniProtKB-SubCell"/>
</dbReference>
<organism evidence="10 11">
    <name type="scientific">Diploptera punctata</name>
    <name type="common">Pacific beetle cockroach</name>
    <dbReference type="NCBI Taxonomy" id="6984"/>
    <lineage>
        <taxon>Eukaryota</taxon>
        <taxon>Metazoa</taxon>
        <taxon>Ecdysozoa</taxon>
        <taxon>Arthropoda</taxon>
        <taxon>Hexapoda</taxon>
        <taxon>Insecta</taxon>
        <taxon>Pterygota</taxon>
        <taxon>Neoptera</taxon>
        <taxon>Polyneoptera</taxon>
        <taxon>Dictyoptera</taxon>
        <taxon>Blattodea</taxon>
        <taxon>Blaberoidea</taxon>
        <taxon>Blaberidae</taxon>
        <taxon>Diplopterinae</taxon>
        <taxon>Diploptera</taxon>
    </lineage>
</organism>
<evidence type="ECO:0000256" key="7">
    <source>
        <dbReference type="ARBA" id="ARBA00023180"/>
    </source>
</evidence>
<evidence type="ECO:0000256" key="5">
    <source>
        <dbReference type="ARBA" id="ARBA00023136"/>
    </source>
</evidence>
<accession>A0AAD8A718</accession>
<feature type="chain" id="PRO_5042229847" evidence="9">
    <location>
        <begin position="21"/>
        <end position="623"/>
    </location>
</feature>
<feature type="transmembrane region" description="Helical" evidence="8">
    <location>
        <begin position="361"/>
        <end position="383"/>
    </location>
</feature>
<evidence type="ECO:0000256" key="9">
    <source>
        <dbReference type="SAM" id="SignalP"/>
    </source>
</evidence>
<evidence type="ECO:0000256" key="4">
    <source>
        <dbReference type="ARBA" id="ARBA00022989"/>
    </source>
</evidence>
<dbReference type="InterPro" id="IPR052192">
    <property type="entry name" value="Insect_Ionotropic_Sensory_Rcpt"/>
</dbReference>
<reference evidence="10" key="1">
    <citation type="journal article" date="2023" name="IScience">
        <title>Live-bearing cockroach genome reveals convergent evolutionary mechanisms linked to viviparity in insects and beyond.</title>
        <authorList>
            <person name="Fouks B."/>
            <person name="Harrison M.C."/>
            <person name="Mikhailova A.A."/>
            <person name="Marchal E."/>
            <person name="English S."/>
            <person name="Carruthers M."/>
            <person name="Jennings E.C."/>
            <person name="Chiamaka E.L."/>
            <person name="Frigard R.A."/>
            <person name="Pippel M."/>
            <person name="Attardo G.M."/>
            <person name="Benoit J.B."/>
            <person name="Bornberg-Bauer E."/>
            <person name="Tobe S.S."/>
        </authorList>
    </citation>
    <scope>NUCLEOTIDE SEQUENCE</scope>
    <source>
        <strain evidence="10">Stay&amp;Tobe</strain>
    </source>
</reference>
<dbReference type="AlphaFoldDB" id="A0AAD8A718"/>
<keyword evidence="6" id="KW-0675">Receptor</keyword>
<gene>
    <name evidence="10" type="ORF">L9F63_014771</name>
</gene>
<dbReference type="Proteomes" id="UP001233999">
    <property type="component" value="Unassembled WGS sequence"/>
</dbReference>
<dbReference type="PANTHER" id="PTHR42643:SF38">
    <property type="entry name" value="IONOTROPIC RECEPTOR 100A"/>
    <property type="match status" value="1"/>
</dbReference>
<comment type="subcellular location">
    <subcellularLocation>
        <location evidence="1">Cell membrane</location>
        <topology evidence="1">Multi-pass membrane protein</topology>
    </subcellularLocation>
</comment>
<sequence length="623" mass="73494">MKFAIIILLVGLYYITLSLSEKLFLEQQKEALIECVTNVARKHFNQEKSVLIYFPEEIVNLPFSRSVRLPLLPDGVLKEFYESDWVIQLFSNYGKHFKRRNSKEIYQSCIIFIWPRRENEDIATSVTDTIDRLSTDEFLNHNAKFLIVLTQNTKFQIAIKILQMLYDNYQIVDCDVMIAVNESMQKTIHNLHTHHFNIYTWFPFQSGLRNDKESNITYLDTCYSNQSFQNNRHLFPRKVSNDLHGYPLRIFGFEFQYDVENGYEVSTNIDFNKLEIKFLENILNKLNLKASYSFQPLKNISDDEIFGVLMTKLLVDLYPDNADVIIGSLPLNDLLYSLGDPSVPFMSSPVQWYVPWCFSPAIWIMVCITFSCFVIIIWLYEVISDTREQKNYKDIVEVPFTFRVKILLVTWLIFCFAMTLIFQTFFTSFLVQPYKEKQISNLEELLDSEMDIGYCSVFELLINQFPDPYYQKIKNMNRRCMNYISCIEKALQNNYVTALPSFMIDYYKEIILKKPRYRAICPLEESIVNFSFSFYVRKGNPLLKSINKIMRMFYENGFVEKWREDHNVIGEKSFGSAKKNADIEQEKYVSFSLQHLEVGFFVLCLGYFISFIVFVNELIISSP</sequence>
<feature type="transmembrane region" description="Helical" evidence="8">
    <location>
        <begin position="404"/>
        <end position="426"/>
    </location>
</feature>
<feature type="signal peptide" evidence="9">
    <location>
        <begin position="1"/>
        <end position="20"/>
    </location>
</feature>
<keyword evidence="7" id="KW-0325">Glycoprotein</keyword>
<protein>
    <submittedName>
        <fullName evidence="10">Uncharacterized protein</fullName>
    </submittedName>
</protein>
<evidence type="ECO:0000256" key="1">
    <source>
        <dbReference type="ARBA" id="ARBA00004651"/>
    </source>
</evidence>
<name>A0AAD8A718_DIPPU</name>
<evidence type="ECO:0000256" key="3">
    <source>
        <dbReference type="ARBA" id="ARBA00022692"/>
    </source>
</evidence>
<keyword evidence="2" id="KW-1003">Cell membrane</keyword>
<reference evidence="10" key="2">
    <citation type="submission" date="2023-05" db="EMBL/GenBank/DDBJ databases">
        <authorList>
            <person name="Fouks B."/>
        </authorList>
    </citation>
    <scope>NUCLEOTIDE SEQUENCE</scope>
    <source>
        <strain evidence="10">Stay&amp;Tobe</strain>
        <tissue evidence="10">Testes</tissue>
    </source>
</reference>
<dbReference type="SUPFAM" id="SSF53850">
    <property type="entry name" value="Periplasmic binding protein-like II"/>
    <property type="match status" value="1"/>
</dbReference>
<keyword evidence="11" id="KW-1185">Reference proteome</keyword>
<evidence type="ECO:0000256" key="6">
    <source>
        <dbReference type="ARBA" id="ARBA00023170"/>
    </source>
</evidence>
<evidence type="ECO:0000313" key="10">
    <source>
        <dbReference type="EMBL" id="KAJ9593676.1"/>
    </source>
</evidence>
<comment type="caution">
    <text evidence="10">The sequence shown here is derived from an EMBL/GenBank/DDBJ whole genome shotgun (WGS) entry which is preliminary data.</text>
</comment>
<dbReference type="PANTHER" id="PTHR42643">
    <property type="entry name" value="IONOTROPIC RECEPTOR 20A-RELATED"/>
    <property type="match status" value="1"/>
</dbReference>
<evidence type="ECO:0000256" key="8">
    <source>
        <dbReference type="SAM" id="Phobius"/>
    </source>
</evidence>
<keyword evidence="3 8" id="KW-0812">Transmembrane</keyword>
<keyword evidence="9" id="KW-0732">Signal</keyword>
<proteinExistence type="predicted"/>
<evidence type="ECO:0000313" key="11">
    <source>
        <dbReference type="Proteomes" id="UP001233999"/>
    </source>
</evidence>
<keyword evidence="4 8" id="KW-1133">Transmembrane helix</keyword>
<dbReference type="EMBL" id="JASPKZ010003415">
    <property type="protein sequence ID" value="KAJ9593676.1"/>
    <property type="molecule type" value="Genomic_DNA"/>
</dbReference>
<keyword evidence="5 8" id="KW-0472">Membrane</keyword>